<accession>K2RNR1</accession>
<evidence type="ECO:0000313" key="3">
    <source>
        <dbReference type="Proteomes" id="UP000007129"/>
    </source>
</evidence>
<evidence type="ECO:0000256" key="1">
    <source>
        <dbReference type="SAM" id="Phobius"/>
    </source>
</evidence>
<feature type="transmembrane region" description="Helical" evidence="1">
    <location>
        <begin position="41"/>
        <end position="64"/>
    </location>
</feature>
<keyword evidence="1" id="KW-1133">Transmembrane helix</keyword>
<dbReference type="InParanoid" id="K2RNR1"/>
<keyword evidence="1" id="KW-0812">Transmembrane</keyword>
<proteinExistence type="predicted"/>
<dbReference type="AlphaFoldDB" id="K2RNR1"/>
<protein>
    <submittedName>
        <fullName evidence="2">Uncharacterized protein</fullName>
    </submittedName>
</protein>
<gene>
    <name evidence="2" type="ORF">MPH_06414</name>
</gene>
<sequence>MLCGLPGLVSIVGSLWARVGCAWNMLLFGGVFWGGSDELVVPFVSTGCVFLSALRYSIGFWGVYDRGCYIRAFAIRRGNEQSKSVPKVEHVDDEKTYALECGGSTRLRETTQNLIHVLLLFPASDLHENCKTFLHVHMCSTTFWKQTETLM</sequence>
<dbReference type="VEuPathDB" id="FungiDB:MPH_06414"/>
<name>K2RNR1_MACPH</name>
<evidence type="ECO:0000313" key="2">
    <source>
        <dbReference type="EMBL" id="EKG16383.1"/>
    </source>
</evidence>
<dbReference type="HOGENOM" id="CLU_1731838_0_0_1"/>
<reference evidence="2 3" key="1">
    <citation type="journal article" date="2012" name="BMC Genomics">
        <title>Tools to kill: Genome of one of the most destructive plant pathogenic fungi Macrophomina phaseolina.</title>
        <authorList>
            <person name="Islam M.S."/>
            <person name="Haque M.S."/>
            <person name="Islam M.M."/>
            <person name="Emdad E.M."/>
            <person name="Halim A."/>
            <person name="Hossen Q.M.M."/>
            <person name="Hossain M.Z."/>
            <person name="Ahmed B."/>
            <person name="Rahim S."/>
            <person name="Rahman M.S."/>
            <person name="Alam M.M."/>
            <person name="Hou S."/>
            <person name="Wan X."/>
            <person name="Saito J.A."/>
            <person name="Alam M."/>
        </authorList>
    </citation>
    <scope>NUCLEOTIDE SEQUENCE [LARGE SCALE GENOMIC DNA]</scope>
    <source>
        <strain evidence="2 3">MS6</strain>
    </source>
</reference>
<organism evidence="2 3">
    <name type="scientific">Macrophomina phaseolina (strain MS6)</name>
    <name type="common">Charcoal rot fungus</name>
    <dbReference type="NCBI Taxonomy" id="1126212"/>
    <lineage>
        <taxon>Eukaryota</taxon>
        <taxon>Fungi</taxon>
        <taxon>Dikarya</taxon>
        <taxon>Ascomycota</taxon>
        <taxon>Pezizomycotina</taxon>
        <taxon>Dothideomycetes</taxon>
        <taxon>Dothideomycetes incertae sedis</taxon>
        <taxon>Botryosphaeriales</taxon>
        <taxon>Botryosphaeriaceae</taxon>
        <taxon>Macrophomina</taxon>
    </lineage>
</organism>
<comment type="caution">
    <text evidence="2">The sequence shown here is derived from an EMBL/GenBank/DDBJ whole genome shotgun (WGS) entry which is preliminary data.</text>
</comment>
<keyword evidence="1" id="KW-0472">Membrane</keyword>
<dbReference type="EMBL" id="AHHD01000271">
    <property type="protein sequence ID" value="EKG16383.1"/>
    <property type="molecule type" value="Genomic_DNA"/>
</dbReference>
<dbReference type="Proteomes" id="UP000007129">
    <property type="component" value="Unassembled WGS sequence"/>
</dbReference>